<feature type="region of interest" description="Disordered" evidence="1">
    <location>
        <begin position="1"/>
        <end position="20"/>
    </location>
</feature>
<feature type="compositionally biased region" description="Polar residues" evidence="1">
    <location>
        <begin position="1"/>
        <end position="12"/>
    </location>
</feature>
<dbReference type="InterPro" id="IPR025447">
    <property type="entry name" value="DUF4192"/>
</dbReference>
<dbReference type="EMBL" id="CP028130">
    <property type="protein sequence ID" value="AZZ54801.1"/>
    <property type="molecule type" value="Genomic_DNA"/>
</dbReference>
<dbReference type="AlphaFoldDB" id="A0AAD1AAT3"/>
<dbReference type="Pfam" id="PF13830">
    <property type="entry name" value="DUF4192"/>
    <property type="match status" value="1"/>
</dbReference>
<gene>
    <name evidence="2" type="ORF">C7V51_02065</name>
</gene>
<dbReference type="KEGG" id="ria:C7V51_02065"/>
<protein>
    <submittedName>
        <fullName evidence="2">DUF4192 domain-containing protein</fullName>
    </submittedName>
</protein>
<sequence length="394" mass="42298">MTSTQSITTHSSASRRRRDPEVVRASELQDLLAAVPAMIGIQPAESLIVVPFLGTRAGGGFRIPLPERLRRAEVEALARGCTTMMETMPRATAALVVVYTRASYAESRGIPLLDLGRAVLRRLERTQLGIVAVACVAGDGWGRYTEPSECRQPRPLLEIEGSETGVLSRAVADEPLDLAALAAPPAVDEADRAIVAQVLTRPFLMPDTVALVERWLNGPQDARREGLIIRILQSPPLRDLVTLQIARGAELGAEQMLRQRRLDAMSAATGESVADIVGREYLAGSSDQHDLETSMVMLGTGPAPDRDRLVLATGLLSRAAALAPDQARSPVLTVLAWCWWARGVSSLAGLHLDEARTLDPANSMAQLYSSVFEARPLPEWVLDAAAEALAATGA</sequence>
<accession>A0AAD1AAT3</accession>
<name>A0AAD1AAT3_9MICO</name>
<proteinExistence type="predicted"/>
<evidence type="ECO:0000256" key="1">
    <source>
        <dbReference type="SAM" id="MobiDB-lite"/>
    </source>
</evidence>
<dbReference type="RefSeq" id="WP_104264030.1">
    <property type="nucleotide sequence ID" value="NZ_CP028130.1"/>
</dbReference>
<evidence type="ECO:0000313" key="2">
    <source>
        <dbReference type="EMBL" id="AZZ54801.1"/>
    </source>
</evidence>
<evidence type="ECO:0000313" key="3">
    <source>
        <dbReference type="Proteomes" id="UP000283946"/>
    </source>
</evidence>
<organism evidence="2 3">
    <name type="scientific">Rathayibacter iranicus</name>
    <dbReference type="NCBI Taxonomy" id="59737"/>
    <lineage>
        <taxon>Bacteria</taxon>
        <taxon>Bacillati</taxon>
        <taxon>Actinomycetota</taxon>
        <taxon>Actinomycetes</taxon>
        <taxon>Micrococcales</taxon>
        <taxon>Microbacteriaceae</taxon>
        <taxon>Rathayibacter</taxon>
    </lineage>
</organism>
<dbReference type="Proteomes" id="UP000283946">
    <property type="component" value="Chromosome"/>
</dbReference>
<reference evidence="2 3" key="1">
    <citation type="submission" date="2018-03" db="EMBL/GenBank/DDBJ databases">
        <title>Bacteriophage NCPPB3778 and a type I-E CRISPR drive the evolution of the US Biological Select Agent, Rathayibacter toxicus.</title>
        <authorList>
            <person name="Davis E.W.II."/>
            <person name="Tabima J.F."/>
            <person name="Weisberg A.J."/>
            <person name="Dantas Lopes L."/>
            <person name="Wiseman M.S."/>
            <person name="Wiseman M.S."/>
            <person name="Pupko T."/>
            <person name="Belcher M.S."/>
            <person name="Sechler A.J."/>
            <person name="Tancos M.A."/>
            <person name="Schroeder B.K."/>
            <person name="Murray T.D."/>
            <person name="Luster D.G."/>
            <person name="Schneider W.L."/>
            <person name="Rogers E."/>
            <person name="Andreote F.D."/>
            <person name="Grunwald N.J."/>
            <person name="Putnam M.L."/>
            <person name="Chang J.H."/>
        </authorList>
    </citation>
    <scope>NUCLEOTIDE SEQUENCE [LARGE SCALE GENOMIC DNA]</scope>
    <source>
        <strain evidence="2 3">NCCPB 2253</strain>
    </source>
</reference>